<comment type="caution">
    <text evidence="2">The sequence shown here is derived from an EMBL/GenBank/DDBJ whole genome shotgun (WGS) entry which is preliminary data.</text>
</comment>
<feature type="compositionally biased region" description="Basic and acidic residues" evidence="1">
    <location>
        <begin position="385"/>
        <end position="408"/>
    </location>
</feature>
<dbReference type="OrthoDB" id="3485856at2759"/>
<dbReference type="Proteomes" id="UP000566819">
    <property type="component" value="Unassembled WGS sequence"/>
</dbReference>
<gene>
    <name evidence="2" type="ORF">G7Y89_g7342</name>
</gene>
<reference evidence="2 3" key="1">
    <citation type="submission" date="2020-03" db="EMBL/GenBank/DDBJ databases">
        <title>Draft Genome Sequence of Cudoniella acicularis.</title>
        <authorList>
            <person name="Buettner E."/>
            <person name="Kellner H."/>
        </authorList>
    </citation>
    <scope>NUCLEOTIDE SEQUENCE [LARGE SCALE GENOMIC DNA]</scope>
    <source>
        <strain evidence="2 3">DSM 108380</strain>
    </source>
</reference>
<dbReference type="EMBL" id="JAAMPI010000512">
    <property type="protein sequence ID" value="KAF4630790.1"/>
    <property type="molecule type" value="Genomic_DNA"/>
</dbReference>
<name>A0A8H4RL01_9HELO</name>
<evidence type="ECO:0000313" key="2">
    <source>
        <dbReference type="EMBL" id="KAF4630790.1"/>
    </source>
</evidence>
<feature type="region of interest" description="Disordered" evidence="1">
    <location>
        <begin position="374"/>
        <end position="422"/>
    </location>
</feature>
<protein>
    <recommendedName>
        <fullName evidence="4">Restriction endonuclease</fullName>
    </recommendedName>
</protein>
<proteinExistence type="predicted"/>
<accession>A0A8H4RL01</accession>
<evidence type="ECO:0000313" key="3">
    <source>
        <dbReference type="Proteomes" id="UP000566819"/>
    </source>
</evidence>
<organism evidence="2 3">
    <name type="scientific">Cudoniella acicularis</name>
    <dbReference type="NCBI Taxonomy" id="354080"/>
    <lineage>
        <taxon>Eukaryota</taxon>
        <taxon>Fungi</taxon>
        <taxon>Dikarya</taxon>
        <taxon>Ascomycota</taxon>
        <taxon>Pezizomycotina</taxon>
        <taxon>Leotiomycetes</taxon>
        <taxon>Helotiales</taxon>
        <taxon>Tricladiaceae</taxon>
        <taxon>Cudoniella</taxon>
    </lineage>
</organism>
<keyword evidence="3" id="KW-1185">Reference proteome</keyword>
<evidence type="ECO:0008006" key="4">
    <source>
        <dbReference type="Google" id="ProtNLM"/>
    </source>
</evidence>
<dbReference type="AlphaFoldDB" id="A0A8H4RL01"/>
<evidence type="ECO:0000256" key="1">
    <source>
        <dbReference type="SAM" id="MobiDB-lite"/>
    </source>
</evidence>
<sequence length="422" mass="47416">MQEIVISLVADVARNFLPDRPADLYFGLKRITILVSVKRPLNICAVIYNFLTATPMALLESFKQTTPPGSIVNGPPTPPLTTNAKFSRRVATILGVFKGCKNGYPPSVPWTVYKLNSGEYEDLQRRLKNDVELWGYVDDRVRYDYDPIGSKLIIRMTTTLHDTFASELVTEIKKRCESLAKNQVETRPFIDKISSVSGAIHFEEDGKKFKHVPDIRFHHKDAAWPGVVIEVSYSQKRKSLIDLAENYLLASDGGIRVMVGIDLEYKKSKEASISIWRLKTSPGHDGQPEGEVIQELDNELFRDAEGNPILSSSGLELPLDNFAVQALSNGLPDCSVIVGPETLCTLLAEAEKWNDKSTLLQGVKPARIKRKYRQRTPDEQLTMSDEEKVIEEERRMRRKTEKADKSYGEEGLSAEASSQEAI</sequence>